<name>A0A8J3QES6_9ACTN</name>
<dbReference type="Proteomes" id="UP000612899">
    <property type="component" value="Unassembled WGS sequence"/>
</dbReference>
<evidence type="ECO:0000313" key="2">
    <source>
        <dbReference type="Proteomes" id="UP000612899"/>
    </source>
</evidence>
<sequence>MSRLAKAADITDPLLWRDAQHMLGRHSSPDEQDQCAWCGKAWPCDARRLAERAAAASKRGWRESWTARHDINNLRSLPRWRREFY</sequence>
<reference evidence="1" key="1">
    <citation type="submission" date="2021-01" db="EMBL/GenBank/DDBJ databases">
        <title>Whole genome shotgun sequence of Rhizocola hellebori NBRC 109834.</title>
        <authorList>
            <person name="Komaki H."/>
            <person name="Tamura T."/>
        </authorList>
    </citation>
    <scope>NUCLEOTIDE SEQUENCE</scope>
    <source>
        <strain evidence="1">NBRC 109834</strain>
    </source>
</reference>
<dbReference type="EMBL" id="BONY01000046">
    <property type="protein sequence ID" value="GIH08255.1"/>
    <property type="molecule type" value="Genomic_DNA"/>
</dbReference>
<keyword evidence="2" id="KW-1185">Reference proteome</keyword>
<gene>
    <name evidence="1" type="ORF">Rhe02_63220</name>
</gene>
<proteinExistence type="predicted"/>
<evidence type="ECO:0000313" key="1">
    <source>
        <dbReference type="EMBL" id="GIH08255.1"/>
    </source>
</evidence>
<comment type="caution">
    <text evidence="1">The sequence shown here is derived from an EMBL/GenBank/DDBJ whole genome shotgun (WGS) entry which is preliminary data.</text>
</comment>
<protein>
    <submittedName>
        <fullName evidence="1">Uncharacterized protein</fullName>
    </submittedName>
</protein>
<dbReference type="AlphaFoldDB" id="A0A8J3QES6"/>
<organism evidence="1 2">
    <name type="scientific">Rhizocola hellebori</name>
    <dbReference type="NCBI Taxonomy" id="1392758"/>
    <lineage>
        <taxon>Bacteria</taxon>
        <taxon>Bacillati</taxon>
        <taxon>Actinomycetota</taxon>
        <taxon>Actinomycetes</taxon>
        <taxon>Micromonosporales</taxon>
        <taxon>Micromonosporaceae</taxon>
        <taxon>Rhizocola</taxon>
    </lineage>
</organism>
<dbReference type="RefSeq" id="WP_203912012.1">
    <property type="nucleotide sequence ID" value="NZ_BONY01000046.1"/>
</dbReference>
<accession>A0A8J3QES6</accession>